<proteinExistence type="predicted"/>
<keyword evidence="2" id="KW-1185">Reference proteome</keyword>
<organism evidence="1 2">
    <name type="scientific">Methylomonas aurea</name>
    <dbReference type="NCBI Taxonomy" id="2952224"/>
    <lineage>
        <taxon>Bacteria</taxon>
        <taxon>Pseudomonadati</taxon>
        <taxon>Pseudomonadota</taxon>
        <taxon>Gammaproteobacteria</taxon>
        <taxon>Methylococcales</taxon>
        <taxon>Methylococcaceae</taxon>
        <taxon>Methylomonas</taxon>
    </lineage>
</organism>
<evidence type="ECO:0000313" key="2">
    <source>
        <dbReference type="Proteomes" id="UP001524569"/>
    </source>
</evidence>
<reference evidence="1 2" key="1">
    <citation type="submission" date="2022-07" db="EMBL/GenBank/DDBJ databases">
        <title>Methylomonas rivi sp. nov., Methylomonas rosea sp. nov., Methylomonas aureus sp. nov. and Methylomonas subterranea sp. nov., four novel methanotrophs isolated from a freshwater creek and the deep terrestrial subsurface.</title>
        <authorList>
            <person name="Abin C."/>
            <person name="Sankaranarayanan K."/>
            <person name="Garner C."/>
            <person name="Sindelar R."/>
            <person name="Kotary K."/>
            <person name="Garner R."/>
            <person name="Barclay S."/>
            <person name="Lawson P."/>
            <person name="Krumholz L."/>
        </authorList>
    </citation>
    <scope>NUCLEOTIDE SEQUENCE [LARGE SCALE GENOMIC DNA]</scope>
    <source>
        <strain evidence="1 2">SURF-1</strain>
    </source>
</reference>
<dbReference type="EMBL" id="JANIBM010000050">
    <property type="protein sequence ID" value="MCQ8183488.1"/>
    <property type="molecule type" value="Genomic_DNA"/>
</dbReference>
<sequence>MQAKVISLGKALVDELGLEPGVDTLSRWLAHFIAEQLACLDNAKGEEKAQVQHRCFETILTLWQHRSSFRNNHRPFENFEAIFKTLDALNPENRHSFYRFWNQDDEADNAVGEEDAKPWLDMAIGIDQAARVWINFALNQAVERALDEKTKDWLDKAISLMPDDDLVVIHRLVSKDDDIGEGEKANQIRIDKIKNLETKLEKLDSFIALSQSIRNEIIDEIQQIDIEKHTHDSGFENGSL</sequence>
<protein>
    <submittedName>
        <fullName evidence="1">Uncharacterized protein</fullName>
    </submittedName>
</protein>
<name>A0ABT1UML9_9GAMM</name>
<dbReference type="RefSeq" id="WP_256612709.1">
    <property type="nucleotide sequence ID" value="NZ_JANIBM010000050.1"/>
</dbReference>
<comment type="caution">
    <text evidence="1">The sequence shown here is derived from an EMBL/GenBank/DDBJ whole genome shotgun (WGS) entry which is preliminary data.</text>
</comment>
<accession>A0ABT1UML9</accession>
<dbReference type="Proteomes" id="UP001524569">
    <property type="component" value="Unassembled WGS sequence"/>
</dbReference>
<evidence type="ECO:0000313" key="1">
    <source>
        <dbReference type="EMBL" id="MCQ8183488.1"/>
    </source>
</evidence>
<gene>
    <name evidence="1" type="ORF">NP603_20420</name>
</gene>